<dbReference type="EMBL" id="DTHB01000050">
    <property type="protein sequence ID" value="HGB15165.1"/>
    <property type="molecule type" value="Genomic_DNA"/>
</dbReference>
<proteinExistence type="predicted"/>
<evidence type="ECO:0000313" key="1">
    <source>
        <dbReference type="EMBL" id="HGB15165.1"/>
    </source>
</evidence>
<name>A0A7C3SLB1_9BACT</name>
<sequence length="317" mass="36440">MENGWQIVAFPLILPWRKEFWTLPLYFADLKVGVIPEWPESMPYKGMPLPPEATGLGEELRHYRPGELRQRQAFREFLESQEAVEDIIKELKGSPKAEVAVELPDIKAWSLVWQLEKMQADEEARMIKVDEGEKWLAEIISPEPWDHRLNFGITGLKEMVDPELAQLRYLLWRREMAPYLEGNWSPFLLGRTARAIFGTLLGWPGWNSIKLVSVDLPGVRSEAAWRAVADDGRGPAWRQEFEERLAVCLKAAAENFQALKGRTEELKEFLEQVVVPAWPEAPAWHFELEIWSTEDEDDEVQVPVLCWAKAGADILPG</sequence>
<organism evidence="1">
    <name type="scientific">Desulfobacca acetoxidans</name>
    <dbReference type="NCBI Taxonomy" id="60893"/>
    <lineage>
        <taxon>Bacteria</taxon>
        <taxon>Pseudomonadati</taxon>
        <taxon>Thermodesulfobacteriota</taxon>
        <taxon>Desulfobaccia</taxon>
        <taxon>Desulfobaccales</taxon>
        <taxon>Desulfobaccaceae</taxon>
        <taxon>Desulfobacca</taxon>
    </lineage>
</organism>
<protein>
    <submittedName>
        <fullName evidence="1">Uncharacterized protein</fullName>
    </submittedName>
</protein>
<comment type="caution">
    <text evidence="1">The sequence shown here is derived from an EMBL/GenBank/DDBJ whole genome shotgun (WGS) entry which is preliminary data.</text>
</comment>
<reference evidence="1" key="1">
    <citation type="journal article" date="2020" name="mSystems">
        <title>Genome- and Community-Level Interaction Insights into Carbon Utilization and Element Cycling Functions of Hydrothermarchaeota in Hydrothermal Sediment.</title>
        <authorList>
            <person name="Zhou Z."/>
            <person name="Liu Y."/>
            <person name="Xu W."/>
            <person name="Pan J."/>
            <person name="Luo Z.H."/>
            <person name="Li M."/>
        </authorList>
    </citation>
    <scope>NUCLEOTIDE SEQUENCE [LARGE SCALE GENOMIC DNA]</scope>
    <source>
        <strain evidence="1">SpSt-776</strain>
    </source>
</reference>
<accession>A0A7C3SLB1</accession>
<gene>
    <name evidence="1" type="ORF">ENV62_08035</name>
</gene>
<dbReference type="AlphaFoldDB" id="A0A7C3SLB1"/>